<feature type="domain" description="SWIM-type" evidence="2">
    <location>
        <begin position="72"/>
        <end position="112"/>
    </location>
</feature>
<reference evidence="3 4" key="1">
    <citation type="submission" date="2019-11" db="EMBL/GenBank/DDBJ databases">
        <authorList>
            <person name="Cao P."/>
        </authorList>
    </citation>
    <scope>NUCLEOTIDE SEQUENCE [LARGE SCALE GENOMIC DNA]</scope>
    <source>
        <strain evidence="3 4">NEAU-AAG5</strain>
    </source>
</reference>
<comment type="caution">
    <text evidence="3">The sequence shown here is derived from an EMBL/GenBank/DDBJ whole genome shotgun (WGS) entry which is preliminary data.</text>
</comment>
<keyword evidence="1" id="KW-0862">Zinc</keyword>
<name>A0A7K1L413_9ACTN</name>
<sequence length="112" mass="12043">MATTATPKTTNCRRCRSLLTSARSVARGYGDQCWKQKQREDAVKAAGFKAHQVASARELIEDGAIVPLKPGLFVVVSSDGSEFYETTVDTCACPAYEAGRACYHRAAVLLAA</sequence>
<keyword evidence="1" id="KW-0479">Metal-binding</keyword>
<evidence type="ECO:0000259" key="2">
    <source>
        <dbReference type="PROSITE" id="PS50966"/>
    </source>
</evidence>
<keyword evidence="4" id="KW-1185">Reference proteome</keyword>
<evidence type="ECO:0000313" key="3">
    <source>
        <dbReference type="EMBL" id="MUN38996.1"/>
    </source>
</evidence>
<dbReference type="Pfam" id="PF04434">
    <property type="entry name" value="SWIM"/>
    <property type="match status" value="1"/>
</dbReference>
<dbReference type="InterPro" id="IPR007527">
    <property type="entry name" value="Znf_SWIM"/>
</dbReference>
<dbReference type="PROSITE" id="PS50966">
    <property type="entry name" value="ZF_SWIM"/>
    <property type="match status" value="1"/>
</dbReference>
<dbReference type="EMBL" id="WOFH01000007">
    <property type="protein sequence ID" value="MUN38996.1"/>
    <property type="molecule type" value="Genomic_DNA"/>
</dbReference>
<dbReference type="GO" id="GO:0008270">
    <property type="term" value="F:zinc ion binding"/>
    <property type="evidence" value="ECO:0007669"/>
    <property type="project" value="UniProtKB-KW"/>
</dbReference>
<keyword evidence="1" id="KW-0863">Zinc-finger</keyword>
<proteinExistence type="predicted"/>
<evidence type="ECO:0000313" key="4">
    <source>
        <dbReference type="Proteomes" id="UP000432015"/>
    </source>
</evidence>
<dbReference type="RefSeq" id="WP_156218186.1">
    <property type="nucleotide sequence ID" value="NZ_WOFH01000007.1"/>
</dbReference>
<dbReference type="Proteomes" id="UP000432015">
    <property type="component" value="Unassembled WGS sequence"/>
</dbReference>
<dbReference type="AlphaFoldDB" id="A0A7K1L413"/>
<gene>
    <name evidence="3" type="ORF">GNZ18_20660</name>
</gene>
<accession>A0A7K1L413</accession>
<protein>
    <recommendedName>
        <fullName evidence="2">SWIM-type domain-containing protein</fullName>
    </recommendedName>
</protein>
<dbReference type="InterPro" id="IPR046053">
    <property type="entry name" value="DUF6011"/>
</dbReference>
<dbReference type="Pfam" id="PF19474">
    <property type="entry name" value="DUF6011"/>
    <property type="match status" value="1"/>
</dbReference>
<evidence type="ECO:0000256" key="1">
    <source>
        <dbReference type="PROSITE-ProRule" id="PRU00325"/>
    </source>
</evidence>
<organism evidence="3 4">
    <name type="scientific">Actinomadura litoris</name>
    <dbReference type="NCBI Taxonomy" id="2678616"/>
    <lineage>
        <taxon>Bacteria</taxon>
        <taxon>Bacillati</taxon>
        <taxon>Actinomycetota</taxon>
        <taxon>Actinomycetes</taxon>
        <taxon>Streptosporangiales</taxon>
        <taxon>Thermomonosporaceae</taxon>
        <taxon>Actinomadura</taxon>
    </lineage>
</organism>